<feature type="chain" id="PRO_5042076149" description="Single domain-containing protein" evidence="3">
    <location>
        <begin position="24"/>
        <end position="108"/>
    </location>
</feature>
<dbReference type="PANTHER" id="PTHR39957">
    <property type="entry name" value="AT09846P1-RELATED"/>
    <property type="match status" value="1"/>
</dbReference>
<gene>
    <name evidence="5" type="ORF">Pmani_011543</name>
</gene>
<keyword evidence="2" id="KW-0964">Secreted</keyword>
<dbReference type="InterPro" id="IPR029277">
    <property type="entry name" value="SVWC_dom"/>
</dbReference>
<evidence type="ECO:0000259" key="4">
    <source>
        <dbReference type="SMART" id="SM01318"/>
    </source>
</evidence>
<protein>
    <recommendedName>
        <fullName evidence="4">Single domain-containing protein</fullName>
    </recommendedName>
</protein>
<feature type="signal peptide" evidence="3">
    <location>
        <begin position="1"/>
        <end position="23"/>
    </location>
</feature>
<comment type="subcellular location">
    <subcellularLocation>
        <location evidence="1">Secreted</location>
    </subcellularLocation>
</comment>
<accession>A0AAE1Q0J2</accession>
<proteinExistence type="predicted"/>
<evidence type="ECO:0000256" key="1">
    <source>
        <dbReference type="ARBA" id="ARBA00004613"/>
    </source>
</evidence>
<dbReference type="Proteomes" id="UP001292094">
    <property type="component" value="Unassembled WGS sequence"/>
</dbReference>
<reference evidence="5" key="1">
    <citation type="submission" date="2023-11" db="EMBL/GenBank/DDBJ databases">
        <title>Genome assemblies of two species of porcelain crab, Petrolisthes cinctipes and Petrolisthes manimaculis (Anomura: Porcellanidae).</title>
        <authorList>
            <person name="Angst P."/>
        </authorList>
    </citation>
    <scope>NUCLEOTIDE SEQUENCE</scope>
    <source>
        <strain evidence="5">PB745_02</strain>
        <tissue evidence="5">Gill</tissue>
    </source>
</reference>
<evidence type="ECO:0000313" key="5">
    <source>
        <dbReference type="EMBL" id="KAK4317381.1"/>
    </source>
</evidence>
<keyword evidence="3" id="KW-0732">Signal</keyword>
<organism evidence="5 6">
    <name type="scientific">Petrolisthes manimaculis</name>
    <dbReference type="NCBI Taxonomy" id="1843537"/>
    <lineage>
        <taxon>Eukaryota</taxon>
        <taxon>Metazoa</taxon>
        <taxon>Ecdysozoa</taxon>
        <taxon>Arthropoda</taxon>
        <taxon>Crustacea</taxon>
        <taxon>Multicrustacea</taxon>
        <taxon>Malacostraca</taxon>
        <taxon>Eumalacostraca</taxon>
        <taxon>Eucarida</taxon>
        <taxon>Decapoda</taxon>
        <taxon>Pleocyemata</taxon>
        <taxon>Anomura</taxon>
        <taxon>Galatheoidea</taxon>
        <taxon>Porcellanidae</taxon>
        <taxon>Petrolisthes</taxon>
    </lineage>
</organism>
<dbReference type="EMBL" id="JAWZYT010000926">
    <property type="protein sequence ID" value="KAK4317381.1"/>
    <property type="molecule type" value="Genomic_DNA"/>
</dbReference>
<evidence type="ECO:0000313" key="6">
    <source>
        <dbReference type="Proteomes" id="UP001292094"/>
    </source>
</evidence>
<keyword evidence="6" id="KW-1185">Reference proteome</keyword>
<dbReference type="InterPro" id="IPR053308">
    <property type="entry name" value="Vago-like"/>
</dbReference>
<comment type="caution">
    <text evidence="5">The sequence shown here is derived from an EMBL/GenBank/DDBJ whole genome shotgun (WGS) entry which is preliminary data.</text>
</comment>
<sequence length="108" mass="11521">MKVLVILLVSVLGMMTSLHLTNAALQVELATDPDFPGLCLGRSSGTILAEGSKKVLPNCQEVRCYKQDDGEMILQTTSCGVATAGRGCKLIEDLTLDYPGCCPRITCD</sequence>
<dbReference type="SMART" id="SM01318">
    <property type="entry name" value="SVWC"/>
    <property type="match status" value="1"/>
</dbReference>
<evidence type="ECO:0000256" key="3">
    <source>
        <dbReference type="SAM" id="SignalP"/>
    </source>
</evidence>
<dbReference type="Pfam" id="PF15430">
    <property type="entry name" value="SVWC"/>
    <property type="match status" value="1"/>
</dbReference>
<dbReference type="PANTHER" id="PTHR39957:SF1">
    <property type="entry name" value="AT09846P1-RELATED"/>
    <property type="match status" value="1"/>
</dbReference>
<name>A0AAE1Q0J2_9EUCA</name>
<dbReference type="GO" id="GO:0005576">
    <property type="term" value="C:extracellular region"/>
    <property type="evidence" value="ECO:0007669"/>
    <property type="project" value="UniProtKB-SubCell"/>
</dbReference>
<dbReference type="AlphaFoldDB" id="A0AAE1Q0J2"/>
<evidence type="ECO:0000256" key="2">
    <source>
        <dbReference type="ARBA" id="ARBA00022525"/>
    </source>
</evidence>
<feature type="domain" description="Single" evidence="4">
    <location>
        <begin position="39"/>
        <end position="107"/>
    </location>
</feature>